<protein>
    <submittedName>
        <fullName evidence="1">Rrf2 family transcriptional regulator</fullName>
    </submittedName>
</protein>
<accession>A0A934VFI9</accession>
<dbReference type="SUPFAM" id="SSF46785">
    <property type="entry name" value="Winged helix' DNA-binding domain"/>
    <property type="match status" value="1"/>
</dbReference>
<organism evidence="1 2">
    <name type="scientific">Haloferula rosea</name>
    <dbReference type="NCBI Taxonomy" id="490093"/>
    <lineage>
        <taxon>Bacteria</taxon>
        <taxon>Pseudomonadati</taxon>
        <taxon>Verrucomicrobiota</taxon>
        <taxon>Verrucomicrobiia</taxon>
        <taxon>Verrucomicrobiales</taxon>
        <taxon>Verrucomicrobiaceae</taxon>
        <taxon>Haloferula</taxon>
    </lineage>
</organism>
<comment type="caution">
    <text evidence="1">The sequence shown here is derived from an EMBL/GenBank/DDBJ whole genome shotgun (WGS) entry which is preliminary data.</text>
</comment>
<dbReference type="InterPro" id="IPR036388">
    <property type="entry name" value="WH-like_DNA-bd_sf"/>
</dbReference>
<dbReference type="GO" id="GO:0003700">
    <property type="term" value="F:DNA-binding transcription factor activity"/>
    <property type="evidence" value="ECO:0007669"/>
    <property type="project" value="TreeGrafter"/>
</dbReference>
<dbReference type="Proteomes" id="UP000658278">
    <property type="component" value="Unassembled WGS sequence"/>
</dbReference>
<dbReference type="Pfam" id="PF02082">
    <property type="entry name" value="Rrf2"/>
    <property type="match status" value="1"/>
</dbReference>
<evidence type="ECO:0000313" key="2">
    <source>
        <dbReference type="Proteomes" id="UP000658278"/>
    </source>
</evidence>
<proteinExistence type="predicted"/>
<dbReference type="InterPro" id="IPR036390">
    <property type="entry name" value="WH_DNA-bd_sf"/>
</dbReference>
<reference evidence="1" key="1">
    <citation type="submission" date="2021-01" db="EMBL/GenBank/DDBJ databases">
        <title>Modified the classification status of verrucomicrobia.</title>
        <authorList>
            <person name="Feng X."/>
        </authorList>
    </citation>
    <scope>NUCLEOTIDE SEQUENCE</scope>
    <source>
        <strain evidence="1">KCTC 22201</strain>
    </source>
</reference>
<gene>
    <name evidence="1" type="ORF">JIN81_08720</name>
</gene>
<dbReference type="NCBIfam" id="TIGR00738">
    <property type="entry name" value="rrf2_super"/>
    <property type="match status" value="1"/>
</dbReference>
<dbReference type="PANTHER" id="PTHR33221:SF13">
    <property type="entry name" value="TRANSCRIPTIONAL REGULATOR-RELATED"/>
    <property type="match status" value="1"/>
</dbReference>
<dbReference type="PANTHER" id="PTHR33221">
    <property type="entry name" value="WINGED HELIX-TURN-HELIX TRANSCRIPTIONAL REGULATOR, RRF2 FAMILY"/>
    <property type="match status" value="1"/>
</dbReference>
<keyword evidence="2" id="KW-1185">Reference proteome</keyword>
<dbReference type="PROSITE" id="PS51197">
    <property type="entry name" value="HTH_RRF2_2"/>
    <property type="match status" value="1"/>
</dbReference>
<dbReference type="InterPro" id="IPR000944">
    <property type="entry name" value="Tscrpt_reg_Rrf2"/>
</dbReference>
<dbReference type="EMBL" id="JAENII010000005">
    <property type="protein sequence ID" value="MBK1827101.1"/>
    <property type="molecule type" value="Genomic_DNA"/>
</dbReference>
<evidence type="ECO:0000313" key="1">
    <source>
        <dbReference type="EMBL" id="MBK1827101.1"/>
    </source>
</evidence>
<sequence length="135" mass="14517">MIGYGKMSGCAVSALSALAECHTDATALSSTEIAKLRNYPKMTVAKVMTLLSQAGLVTGSRGPGGGYRLARSPDKIQLIEVVRVFESVDDSLRCPFGPNYCGENPPCPLHHRLVALREQYLQELANCTLALFVTS</sequence>
<dbReference type="Gene3D" id="1.10.10.10">
    <property type="entry name" value="Winged helix-like DNA-binding domain superfamily/Winged helix DNA-binding domain"/>
    <property type="match status" value="1"/>
</dbReference>
<name>A0A934VFI9_9BACT</name>
<dbReference type="AlphaFoldDB" id="A0A934VFI9"/>
<dbReference type="GO" id="GO:0005829">
    <property type="term" value="C:cytosol"/>
    <property type="evidence" value="ECO:0007669"/>
    <property type="project" value="TreeGrafter"/>
</dbReference>